<dbReference type="OrthoDB" id="447550at2759"/>
<evidence type="ECO:0008006" key="4">
    <source>
        <dbReference type="Google" id="ProtNLM"/>
    </source>
</evidence>
<feature type="region of interest" description="Disordered" evidence="1">
    <location>
        <begin position="1"/>
        <end position="181"/>
    </location>
</feature>
<name>A0A812P2P2_SYMPI</name>
<dbReference type="Gene3D" id="3.40.30.10">
    <property type="entry name" value="Glutaredoxin"/>
    <property type="match status" value="1"/>
</dbReference>
<dbReference type="SUPFAM" id="SSF52833">
    <property type="entry name" value="Thioredoxin-like"/>
    <property type="match status" value="1"/>
</dbReference>
<dbReference type="InterPro" id="IPR036249">
    <property type="entry name" value="Thioredoxin-like_sf"/>
</dbReference>
<keyword evidence="3" id="KW-1185">Reference proteome</keyword>
<comment type="caution">
    <text evidence="2">The sequence shown here is derived from an EMBL/GenBank/DDBJ whole genome shotgun (WGS) entry which is preliminary data.</text>
</comment>
<gene>
    <name evidence="2" type="ORF">SPIL2461_LOCUS7914</name>
</gene>
<dbReference type="EMBL" id="CAJNIZ010012725">
    <property type="protein sequence ID" value="CAE7337443.1"/>
    <property type="molecule type" value="Genomic_DNA"/>
</dbReference>
<evidence type="ECO:0000313" key="2">
    <source>
        <dbReference type="EMBL" id="CAE7337443.1"/>
    </source>
</evidence>
<organism evidence="2 3">
    <name type="scientific">Symbiodinium pilosum</name>
    <name type="common">Dinoflagellate</name>
    <dbReference type="NCBI Taxonomy" id="2952"/>
    <lineage>
        <taxon>Eukaryota</taxon>
        <taxon>Sar</taxon>
        <taxon>Alveolata</taxon>
        <taxon>Dinophyceae</taxon>
        <taxon>Suessiales</taxon>
        <taxon>Symbiodiniaceae</taxon>
        <taxon>Symbiodinium</taxon>
    </lineage>
</organism>
<feature type="compositionally biased region" description="Acidic residues" evidence="1">
    <location>
        <begin position="17"/>
        <end position="30"/>
    </location>
</feature>
<dbReference type="Proteomes" id="UP000649617">
    <property type="component" value="Unassembled WGS sequence"/>
</dbReference>
<protein>
    <recommendedName>
        <fullName evidence="4">Thioredoxin domain-containing protein</fullName>
    </recommendedName>
</protein>
<evidence type="ECO:0000256" key="1">
    <source>
        <dbReference type="SAM" id="MobiDB-lite"/>
    </source>
</evidence>
<reference evidence="2" key="1">
    <citation type="submission" date="2021-02" db="EMBL/GenBank/DDBJ databases">
        <authorList>
            <person name="Dougan E. K."/>
            <person name="Rhodes N."/>
            <person name="Thang M."/>
            <person name="Chan C."/>
        </authorList>
    </citation>
    <scope>NUCLEOTIDE SEQUENCE</scope>
</reference>
<feature type="compositionally biased region" description="Acidic residues" evidence="1">
    <location>
        <begin position="94"/>
        <end position="120"/>
    </location>
</feature>
<feature type="compositionally biased region" description="Basic and acidic residues" evidence="1">
    <location>
        <begin position="157"/>
        <end position="181"/>
    </location>
</feature>
<feature type="compositionally biased region" description="Acidic residues" evidence="1">
    <location>
        <begin position="69"/>
        <end position="87"/>
    </location>
</feature>
<accession>A0A812P2P2</accession>
<evidence type="ECO:0000313" key="3">
    <source>
        <dbReference type="Proteomes" id="UP000649617"/>
    </source>
</evidence>
<dbReference type="AlphaFoldDB" id="A0A812P2P2"/>
<feature type="compositionally biased region" description="Basic residues" evidence="1">
    <location>
        <begin position="127"/>
        <end position="139"/>
    </location>
</feature>
<sequence length="471" mass="53640">MPGLVDLSEATVHYEEQAEQPEEPSGEVTEEAAPKEETLEEVDQTEQINLKALNVEEEGADNSRTLEDGQQEEEAEVEVEEDEEGEIEERSDHEEVEEVAEQEEEEEEDEHFDENEEQAVNDDHKKTGGKVHRRPKKKNSTNSTSEGKEKGRRAKQKKVERDTSNSKASKVEVNKGSQEAETRVGRSHIIVAALALAVLAGLGLKVLRRKTVVSSSFFVEPLPEHCTREIPEHVKIFSADKKLPMKVMETKPSIALHAPCFLKSFQKVSRKYRPTGNWYWQKTDADSGERLSIQHQHEPAISSTRIRDDSAVVTFLTDHIFPKFGELNELSYDWYVLQQDAGFVVLLPDPAAHQSVFEAQSHWRPLFQKLAHTFYPKYFMAYASTFDAKSRKWIEKDFGITSFPAVVIFTGHPADQPQIVEQNALEMTYENLAQFIQDVEDGCLTWVHPLLTFNDLKPFTEKEMPTCPLKS</sequence>
<proteinExistence type="predicted"/>